<dbReference type="InterPro" id="IPR006427">
    <property type="entry name" value="Portal_HK97"/>
</dbReference>
<dbReference type="NCBIfam" id="TIGR01537">
    <property type="entry name" value="portal_HK97"/>
    <property type="match status" value="1"/>
</dbReference>
<gene>
    <name evidence="1" type="ORF">N7603_02040</name>
</gene>
<dbReference type="Proteomes" id="UP001209076">
    <property type="component" value="Unassembled WGS sequence"/>
</dbReference>
<name>A0ABT2PUC9_9MOLU</name>
<dbReference type="RefSeq" id="WP_262095668.1">
    <property type="nucleotide sequence ID" value="NZ_JAOEGN010000003.1"/>
</dbReference>
<reference evidence="2" key="1">
    <citation type="submission" date="2023-07" db="EMBL/GenBank/DDBJ databases">
        <title>Novel Mycoplasma species identified in domestic and wild animals.</title>
        <authorList>
            <person name="Volokhov D.V."/>
            <person name="Furtak V.A."/>
            <person name="Zagorodnyaya T.A."/>
        </authorList>
    </citation>
    <scope>NUCLEOTIDE SEQUENCE [LARGE SCALE GENOMIC DNA]</scope>
    <source>
        <strain evidence="2">92-19</strain>
    </source>
</reference>
<keyword evidence="2" id="KW-1185">Reference proteome</keyword>
<proteinExistence type="predicted"/>
<protein>
    <submittedName>
        <fullName evidence="1">Phage portal protein</fullName>
    </submittedName>
</protein>
<sequence length="404" mass="46184">MSIFDVFKKKKTIDSSNEFNIFSANLNYMMSNSKRIEDSDIAEICIDRIASHISKLKPKHIKHGKEGSVEVIEDEINFRLSHYPNELMTTSEFIYKVVSLLLTNNNCFIYLSFNQKNQLTGLYPLNPVKVEIKQDLGETLFLDMDFGDGKTYTLPYESLIHLKRLYKNHELFGGDGAISNHKQLLKSINMNENLLTGLENALRSSFQVKGLLKMNAMLSEKDKQKQKDIFDEALKTNRDKNGSSIIPVDMKADYIPLSIDPKIIDKETLTFVQNKILNYFGVSESILNSKYDENEYNAFYENTLEPISIFLSNAFSKALLTDKSLTEGEQVMFYGERLNYASWSSKITAIEKLMGLGIFSINESRGVLGYPPIEEGNKRIQSLNFVNAKYADQYQVGKDDKDDK</sequence>
<evidence type="ECO:0000313" key="1">
    <source>
        <dbReference type="EMBL" id="MCU0104435.1"/>
    </source>
</evidence>
<dbReference type="Pfam" id="PF04860">
    <property type="entry name" value="Phage_portal"/>
    <property type="match status" value="1"/>
</dbReference>
<dbReference type="InterPro" id="IPR006944">
    <property type="entry name" value="Phage/GTA_portal"/>
</dbReference>
<comment type="caution">
    <text evidence="1">The sequence shown here is derived from an EMBL/GenBank/DDBJ whole genome shotgun (WGS) entry which is preliminary data.</text>
</comment>
<evidence type="ECO:0000313" key="2">
    <source>
        <dbReference type="Proteomes" id="UP001209076"/>
    </source>
</evidence>
<accession>A0ABT2PUC9</accession>
<organism evidence="1 2">
    <name type="scientific">Paracholeplasma vituli</name>
    <dbReference type="NCBI Taxonomy" id="69473"/>
    <lineage>
        <taxon>Bacteria</taxon>
        <taxon>Bacillati</taxon>
        <taxon>Mycoplasmatota</taxon>
        <taxon>Mollicutes</taxon>
        <taxon>Acholeplasmatales</taxon>
        <taxon>Acholeplasmataceae</taxon>
        <taxon>Paracholeplasma</taxon>
    </lineage>
</organism>
<dbReference type="EMBL" id="JAOEGN010000003">
    <property type="protein sequence ID" value="MCU0104435.1"/>
    <property type="molecule type" value="Genomic_DNA"/>
</dbReference>